<dbReference type="EMBL" id="CP018082">
    <property type="protein sequence ID" value="APE37708.1"/>
    <property type="molecule type" value="Genomic_DNA"/>
</dbReference>
<dbReference type="PANTHER" id="PTHR34613:SF1">
    <property type="entry name" value="SLL6017 PROTEIN"/>
    <property type="match status" value="1"/>
</dbReference>
<name>A0A1J0W062_9NOCA</name>
<dbReference type="KEGG" id="nsl:BOX37_31455"/>
<evidence type="ECO:0008006" key="3">
    <source>
        <dbReference type="Google" id="ProtNLM"/>
    </source>
</evidence>
<dbReference type="PANTHER" id="PTHR34613">
    <property type="entry name" value="SLL0800 PROTEIN"/>
    <property type="match status" value="1"/>
</dbReference>
<accession>A0A1J0W062</accession>
<protein>
    <recommendedName>
        <fullName evidence="3">DUF4351 domain-containing protein</fullName>
    </recommendedName>
</protein>
<proteinExistence type="predicted"/>
<evidence type="ECO:0000313" key="1">
    <source>
        <dbReference type="EMBL" id="APE37708.1"/>
    </source>
</evidence>
<evidence type="ECO:0000313" key="2">
    <source>
        <dbReference type="Proteomes" id="UP000183810"/>
    </source>
</evidence>
<keyword evidence="2" id="KW-1185">Reference proteome</keyword>
<dbReference type="AlphaFoldDB" id="A0A1J0W062"/>
<sequence length="300" mass="33413">MVSSHHEAMHRIFRHDPGTFARVFHALDLPFPDPLEVEHLSVDLTEIEPIERRADTVLRIVTAESSFLLVVEAQNKKDDSRPCAWAYYLAFLHAKYAMPVVLVVVCRNRTTATWAEGPLSIGHATWPCVTLRPLVLGPHNVPAVTDVEAAVTDLPLAALSAITHATRPEIGAILEALSAALHLVGDHDDAQIYTELVELGLGRTRGARIWRNLMSIDLSFFRGETSQRLREEGREQGLEQGLERGIEQGRAHVLRILRRRGIEPSPAAEAKISACRDLDELDAWFDRAFDARTADDLFAS</sequence>
<organism evidence="1 2">
    <name type="scientific">Nocardia mangyaensis</name>
    <dbReference type="NCBI Taxonomy" id="2213200"/>
    <lineage>
        <taxon>Bacteria</taxon>
        <taxon>Bacillati</taxon>
        <taxon>Actinomycetota</taxon>
        <taxon>Actinomycetes</taxon>
        <taxon>Mycobacteriales</taxon>
        <taxon>Nocardiaceae</taxon>
        <taxon>Nocardia</taxon>
    </lineage>
</organism>
<reference evidence="1" key="1">
    <citation type="submission" date="2016-11" db="EMBL/GenBank/DDBJ databases">
        <authorList>
            <person name="Jaros S."/>
            <person name="Januszkiewicz K."/>
            <person name="Wedrychowicz H."/>
        </authorList>
    </citation>
    <scope>NUCLEOTIDE SEQUENCE [LARGE SCALE GENOMIC DNA]</scope>
    <source>
        <strain evidence="1">Y48</strain>
    </source>
</reference>
<gene>
    <name evidence="1" type="ORF">BOX37_31455</name>
</gene>
<dbReference type="Proteomes" id="UP000183810">
    <property type="component" value="Chromosome"/>
</dbReference>